<dbReference type="InterPro" id="IPR050348">
    <property type="entry name" value="Protein-Tyr_Phosphatase"/>
</dbReference>
<protein>
    <submittedName>
        <fullName evidence="3">Tyrosine phosphatase</fullName>
    </submittedName>
</protein>
<dbReference type="GeneID" id="7842535"/>
<dbReference type="InterPro" id="IPR000242">
    <property type="entry name" value="PTP_cat"/>
</dbReference>
<dbReference type="Gene3D" id="3.90.190.10">
    <property type="entry name" value="Protein tyrosine phosphatase superfamily"/>
    <property type="match status" value="1"/>
</dbReference>
<feature type="domain" description="Tyrosine-protein phosphatase" evidence="1">
    <location>
        <begin position="52"/>
        <end position="319"/>
    </location>
</feature>
<reference evidence="4" key="1">
    <citation type="journal article" date="2006" name="PLoS Biol.">
        <title>Macronuclear genome sequence of the ciliate Tetrahymena thermophila, a model eukaryote.</title>
        <authorList>
            <person name="Eisen J.A."/>
            <person name="Coyne R.S."/>
            <person name="Wu M."/>
            <person name="Wu D."/>
            <person name="Thiagarajan M."/>
            <person name="Wortman J.R."/>
            <person name="Badger J.H."/>
            <person name="Ren Q."/>
            <person name="Amedeo P."/>
            <person name="Jones K.M."/>
            <person name="Tallon L.J."/>
            <person name="Delcher A.L."/>
            <person name="Salzberg S.L."/>
            <person name="Silva J.C."/>
            <person name="Haas B.J."/>
            <person name="Majoros W.H."/>
            <person name="Farzad M."/>
            <person name="Carlton J.M."/>
            <person name="Smith R.K. Jr."/>
            <person name="Garg J."/>
            <person name="Pearlman R.E."/>
            <person name="Karrer K.M."/>
            <person name="Sun L."/>
            <person name="Manning G."/>
            <person name="Elde N.C."/>
            <person name="Turkewitz A.P."/>
            <person name="Asai D.J."/>
            <person name="Wilkes D.E."/>
            <person name="Wang Y."/>
            <person name="Cai H."/>
            <person name="Collins K."/>
            <person name="Stewart B.A."/>
            <person name="Lee S.R."/>
            <person name="Wilamowska K."/>
            <person name="Weinberg Z."/>
            <person name="Ruzzo W.L."/>
            <person name="Wloga D."/>
            <person name="Gaertig J."/>
            <person name="Frankel J."/>
            <person name="Tsao C.-C."/>
            <person name="Gorovsky M.A."/>
            <person name="Keeling P.J."/>
            <person name="Waller R.F."/>
            <person name="Patron N.J."/>
            <person name="Cherry J.M."/>
            <person name="Stover N.A."/>
            <person name="Krieger C.J."/>
            <person name="del Toro C."/>
            <person name="Ryder H.F."/>
            <person name="Williamson S.C."/>
            <person name="Barbeau R.A."/>
            <person name="Hamilton E.P."/>
            <person name="Orias E."/>
        </authorList>
    </citation>
    <scope>NUCLEOTIDE SEQUENCE [LARGE SCALE GENOMIC DNA]</scope>
    <source>
        <strain evidence="4">SB210</strain>
    </source>
</reference>
<dbReference type="PROSITE" id="PS00383">
    <property type="entry name" value="TYR_PHOSPHATASE_1"/>
    <property type="match status" value="1"/>
</dbReference>
<dbReference type="SUPFAM" id="SSF52799">
    <property type="entry name" value="(Phosphotyrosine protein) phosphatases II"/>
    <property type="match status" value="1"/>
</dbReference>
<name>I7M9H7_TETTS</name>
<dbReference type="PROSITE" id="PS50055">
    <property type="entry name" value="TYR_PHOSPHATASE_PTP"/>
    <property type="match status" value="1"/>
</dbReference>
<dbReference type="GO" id="GO:0004725">
    <property type="term" value="F:protein tyrosine phosphatase activity"/>
    <property type="evidence" value="ECO:0007669"/>
    <property type="project" value="InterPro"/>
</dbReference>
<feature type="domain" description="Tyrosine specific protein phosphatases" evidence="2">
    <location>
        <begin position="228"/>
        <end position="310"/>
    </location>
</feature>
<gene>
    <name evidence="3" type="ORF">TTHERM_00564190</name>
</gene>
<dbReference type="InterPro" id="IPR029021">
    <property type="entry name" value="Prot-tyrosine_phosphatase-like"/>
</dbReference>
<dbReference type="PANTHER" id="PTHR19134">
    <property type="entry name" value="RECEPTOR-TYPE TYROSINE-PROTEIN PHOSPHATASE"/>
    <property type="match status" value="1"/>
</dbReference>
<dbReference type="eggNOG" id="KOG0791">
    <property type="taxonomic scope" value="Eukaryota"/>
</dbReference>
<evidence type="ECO:0000259" key="2">
    <source>
        <dbReference type="PROSITE" id="PS50056"/>
    </source>
</evidence>
<dbReference type="InParanoid" id="I7M9H7"/>
<accession>I7M9H7</accession>
<dbReference type="AlphaFoldDB" id="I7M9H7"/>
<dbReference type="SMART" id="SM00194">
    <property type="entry name" value="PTPc"/>
    <property type="match status" value="1"/>
</dbReference>
<dbReference type="RefSeq" id="XP_001022018.2">
    <property type="nucleotide sequence ID" value="XM_001022018.2"/>
</dbReference>
<dbReference type="SMART" id="SM00404">
    <property type="entry name" value="PTPc_motif"/>
    <property type="match status" value="1"/>
</dbReference>
<sequence>MDTKNNLQQEEAFYEKFAVPPAPIKKEEIDYSYTEELKAETRKIKDLLNFKMTNQFQVLQMITHTNNHHNNRIKANEFLDYNRYTDILPYKHSVVKISGSTQVDQYINANYINNPFKDKAYIATQGPIPNTISSFWRMIWEQKTNLIIMLCKEFEQNKVKCDKYWPSQGQILQEGDLQVQFLSQQKNAQQNIIERQFILKYKNEQRQVSQVHWEGWPDHGVPESRDYGVLENLVQRVVNQIEQSKIPVVHCSAGVGRTGTLLALSNIYMTLKYHQVKKTPIDQIELNVLDIVRRLREQRMIMVQMDNQLNLVYEITKTFIRKMFKF</sequence>
<evidence type="ECO:0000313" key="3">
    <source>
        <dbReference type="EMBL" id="EAS01773.2"/>
    </source>
</evidence>
<proteinExistence type="predicted"/>
<dbReference type="PROSITE" id="PS50056">
    <property type="entry name" value="TYR_PHOSPHATASE_2"/>
    <property type="match status" value="1"/>
</dbReference>
<dbReference type="Proteomes" id="UP000009168">
    <property type="component" value="Unassembled WGS sequence"/>
</dbReference>
<dbReference type="EMBL" id="GG662556">
    <property type="protein sequence ID" value="EAS01773.2"/>
    <property type="molecule type" value="Genomic_DNA"/>
</dbReference>
<dbReference type="Pfam" id="PF00102">
    <property type="entry name" value="Y_phosphatase"/>
    <property type="match status" value="1"/>
</dbReference>
<dbReference type="PANTHER" id="PTHR19134:SF449">
    <property type="entry name" value="TYROSINE-PROTEIN PHOSPHATASE 1"/>
    <property type="match status" value="1"/>
</dbReference>
<evidence type="ECO:0000259" key="1">
    <source>
        <dbReference type="PROSITE" id="PS50055"/>
    </source>
</evidence>
<dbReference type="STRING" id="312017.I7M9H7"/>
<dbReference type="InterPro" id="IPR000387">
    <property type="entry name" value="Tyr_Pase_dom"/>
</dbReference>
<dbReference type="KEGG" id="tet:TTHERM_00564190"/>
<keyword evidence="4" id="KW-1185">Reference proteome</keyword>
<evidence type="ECO:0000313" key="4">
    <source>
        <dbReference type="Proteomes" id="UP000009168"/>
    </source>
</evidence>
<dbReference type="InterPro" id="IPR016130">
    <property type="entry name" value="Tyr_Pase_AS"/>
</dbReference>
<dbReference type="InterPro" id="IPR003595">
    <property type="entry name" value="Tyr_Pase_cat"/>
</dbReference>
<dbReference type="OrthoDB" id="10253954at2759"/>
<organism evidence="3 4">
    <name type="scientific">Tetrahymena thermophila (strain SB210)</name>
    <dbReference type="NCBI Taxonomy" id="312017"/>
    <lineage>
        <taxon>Eukaryota</taxon>
        <taxon>Sar</taxon>
        <taxon>Alveolata</taxon>
        <taxon>Ciliophora</taxon>
        <taxon>Intramacronucleata</taxon>
        <taxon>Oligohymenophorea</taxon>
        <taxon>Hymenostomatida</taxon>
        <taxon>Tetrahymenina</taxon>
        <taxon>Tetrahymenidae</taxon>
        <taxon>Tetrahymena</taxon>
    </lineage>
</organism>
<dbReference type="PRINTS" id="PR00700">
    <property type="entry name" value="PRTYPHPHTASE"/>
</dbReference>